<evidence type="ECO:0000259" key="6">
    <source>
        <dbReference type="PROSITE" id="PS51352"/>
    </source>
</evidence>
<keyword evidence="3 5" id="KW-0560">Oxidoreductase</keyword>
<dbReference type="EMBL" id="FOUO01000001">
    <property type="protein sequence ID" value="SFM26636.1"/>
    <property type="molecule type" value="Genomic_DNA"/>
</dbReference>
<gene>
    <name evidence="7" type="ORF">SAMN05421721_101258</name>
</gene>
<dbReference type="STRING" id="195064.SAMN05421721_101258"/>
<feature type="domain" description="Thioredoxin" evidence="6">
    <location>
        <begin position="2"/>
        <end position="164"/>
    </location>
</feature>
<evidence type="ECO:0000256" key="2">
    <source>
        <dbReference type="ARBA" id="ARBA00022559"/>
    </source>
</evidence>
<reference evidence="7 8" key="1">
    <citation type="submission" date="2016-10" db="EMBL/GenBank/DDBJ databases">
        <authorList>
            <person name="de Groot N.N."/>
        </authorList>
    </citation>
    <scope>NUCLEOTIDE SEQUENCE [LARGE SCALE GENOMIC DNA]</scope>
    <source>
        <strain evidence="7 8">DSM 4180</strain>
    </source>
</reference>
<organism evidence="7 8">
    <name type="scientific">Ectothiorhodospira mobilis</name>
    <dbReference type="NCBI Taxonomy" id="195064"/>
    <lineage>
        <taxon>Bacteria</taxon>
        <taxon>Pseudomonadati</taxon>
        <taxon>Pseudomonadota</taxon>
        <taxon>Gammaproteobacteria</taxon>
        <taxon>Chromatiales</taxon>
        <taxon>Ectothiorhodospiraceae</taxon>
        <taxon>Ectothiorhodospira</taxon>
    </lineage>
</organism>
<dbReference type="PRINTS" id="PR01011">
    <property type="entry name" value="GLUTPROXDASE"/>
</dbReference>
<dbReference type="InterPro" id="IPR029760">
    <property type="entry name" value="GPX_CS"/>
</dbReference>
<dbReference type="PROSITE" id="PS00460">
    <property type="entry name" value="GLUTATHIONE_PEROXID_1"/>
    <property type="match status" value="1"/>
</dbReference>
<dbReference type="InterPro" id="IPR029759">
    <property type="entry name" value="GPX_AS"/>
</dbReference>
<dbReference type="AlphaFoldDB" id="A0A1I4PGH0"/>
<dbReference type="PANTHER" id="PTHR11592">
    <property type="entry name" value="GLUTATHIONE PEROXIDASE"/>
    <property type="match status" value="1"/>
</dbReference>
<dbReference type="PROSITE" id="PS51352">
    <property type="entry name" value="THIOREDOXIN_2"/>
    <property type="match status" value="1"/>
</dbReference>
<dbReference type="PROSITE" id="PS51355">
    <property type="entry name" value="GLUTATHIONE_PEROXID_3"/>
    <property type="match status" value="1"/>
</dbReference>
<accession>A0A1I4PGH0</accession>
<dbReference type="RefSeq" id="WP_090483381.1">
    <property type="nucleotide sequence ID" value="NZ_FOUO01000001.1"/>
</dbReference>
<sequence>MPSPQGSVHDFEALDIQGRNRPLSEFAGRVLLIVNVASQCGFTRQYAGLQDLYRRFHDRGFEILAFPCNQFGNQEPGDAAQIGEFCSTRFGVSFPLFAKIDVNGDGAHPLFRHLKAAAPGLMGLKGIKWNFTKFLVDRHGRVLRRYAPNTPPEQLAGDIERLLQAPAD</sequence>
<protein>
    <recommendedName>
        <fullName evidence="5">Glutathione peroxidase</fullName>
    </recommendedName>
</protein>
<dbReference type="InterPro" id="IPR013766">
    <property type="entry name" value="Thioredoxin_domain"/>
</dbReference>
<evidence type="ECO:0000313" key="7">
    <source>
        <dbReference type="EMBL" id="SFM26636.1"/>
    </source>
</evidence>
<evidence type="ECO:0000256" key="5">
    <source>
        <dbReference type="RuleBase" id="RU000499"/>
    </source>
</evidence>
<dbReference type="GO" id="GO:0004601">
    <property type="term" value="F:peroxidase activity"/>
    <property type="evidence" value="ECO:0007669"/>
    <property type="project" value="UniProtKB-KW"/>
</dbReference>
<dbReference type="FunFam" id="3.40.30.10:FF:000010">
    <property type="entry name" value="Glutathione peroxidase"/>
    <property type="match status" value="1"/>
</dbReference>
<dbReference type="GO" id="GO:0034599">
    <property type="term" value="P:cellular response to oxidative stress"/>
    <property type="evidence" value="ECO:0007669"/>
    <property type="project" value="TreeGrafter"/>
</dbReference>
<dbReference type="CDD" id="cd00340">
    <property type="entry name" value="GSH_Peroxidase"/>
    <property type="match status" value="1"/>
</dbReference>
<dbReference type="Pfam" id="PF00255">
    <property type="entry name" value="GSHPx"/>
    <property type="match status" value="1"/>
</dbReference>
<dbReference type="PIRSF" id="PIRSF000303">
    <property type="entry name" value="Glutathion_perox"/>
    <property type="match status" value="1"/>
</dbReference>
<dbReference type="Proteomes" id="UP000199556">
    <property type="component" value="Unassembled WGS sequence"/>
</dbReference>
<evidence type="ECO:0000256" key="1">
    <source>
        <dbReference type="ARBA" id="ARBA00006926"/>
    </source>
</evidence>
<dbReference type="SUPFAM" id="SSF52833">
    <property type="entry name" value="Thioredoxin-like"/>
    <property type="match status" value="1"/>
</dbReference>
<feature type="active site" evidence="4">
    <location>
        <position position="40"/>
    </location>
</feature>
<keyword evidence="8" id="KW-1185">Reference proteome</keyword>
<dbReference type="InterPro" id="IPR000889">
    <property type="entry name" value="Glutathione_peroxidase"/>
</dbReference>
<dbReference type="InterPro" id="IPR036249">
    <property type="entry name" value="Thioredoxin-like_sf"/>
</dbReference>
<keyword evidence="2 5" id="KW-0575">Peroxidase</keyword>
<evidence type="ECO:0000313" key="8">
    <source>
        <dbReference type="Proteomes" id="UP000199556"/>
    </source>
</evidence>
<proteinExistence type="inferred from homology"/>
<dbReference type="OrthoDB" id="9785502at2"/>
<dbReference type="PROSITE" id="PS00763">
    <property type="entry name" value="GLUTATHIONE_PEROXID_2"/>
    <property type="match status" value="1"/>
</dbReference>
<evidence type="ECO:0000256" key="3">
    <source>
        <dbReference type="ARBA" id="ARBA00023002"/>
    </source>
</evidence>
<name>A0A1I4PGH0_ECTMO</name>
<comment type="similarity">
    <text evidence="1 5">Belongs to the glutathione peroxidase family.</text>
</comment>
<dbReference type="Gene3D" id="3.40.30.10">
    <property type="entry name" value="Glutaredoxin"/>
    <property type="match status" value="1"/>
</dbReference>
<evidence type="ECO:0000256" key="4">
    <source>
        <dbReference type="PIRSR" id="PIRSR000303-1"/>
    </source>
</evidence>
<dbReference type="PANTHER" id="PTHR11592:SF78">
    <property type="entry name" value="GLUTATHIONE PEROXIDASE"/>
    <property type="match status" value="1"/>
</dbReference>